<protein>
    <submittedName>
        <fullName evidence="1">Uncharacterized protein</fullName>
    </submittedName>
</protein>
<dbReference type="EMBL" id="LAZR01006213">
    <property type="protein sequence ID" value="KKM93870.1"/>
    <property type="molecule type" value="Genomic_DNA"/>
</dbReference>
<organism evidence="1">
    <name type="scientific">marine sediment metagenome</name>
    <dbReference type="NCBI Taxonomy" id="412755"/>
    <lineage>
        <taxon>unclassified sequences</taxon>
        <taxon>metagenomes</taxon>
        <taxon>ecological metagenomes</taxon>
    </lineage>
</organism>
<sequence>MNNTTTQGDTAGFDARLDAAGYGTLRNGSSVPQRYCVCCCERVATTTSEGGDPSCEPCARDEVQRILRFQGAI</sequence>
<accession>A0A0F9NYF0</accession>
<name>A0A0F9NYF0_9ZZZZ</name>
<gene>
    <name evidence="1" type="ORF">LCGC14_1203990</name>
</gene>
<reference evidence="1" key="1">
    <citation type="journal article" date="2015" name="Nature">
        <title>Complex archaea that bridge the gap between prokaryotes and eukaryotes.</title>
        <authorList>
            <person name="Spang A."/>
            <person name="Saw J.H."/>
            <person name="Jorgensen S.L."/>
            <person name="Zaremba-Niedzwiedzka K."/>
            <person name="Martijn J."/>
            <person name="Lind A.E."/>
            <person name="van Eijk R."/>
            <person name="Schleper C."/>
            <person name="Guy L."/>
            <person name="Ettema T.J."/>
        </authorList>
    </citation>
    <scope>NUCLEOTIDE SEQUENCE</scope>
</reference>
<evidence type="ECO:0000313" key="1">
    <source>
        <dbReference type="EMBL" id="KKM93870.1"/>
    </source>
</evidence>
<dbReference type="AlphaFoldDB" id="A0A0F9NYF0"/>
<proteinExistence type="predicted"/>
<comment type="caution">
    <text evidence="1">The sequence shown here is derived from an EMBL/GenBank/DDBJ whole genome shotgun (WGS) entry which is preliminary data.</text>
</comment>